<sequence length="188" mass="21473">MPVNKAKIGTLLIIAAVLLLTGGTVHHSQLAHDSAAVNQDEFTEEAPQLEKRERAAKLERYVMLQNAFEAENAKFEAMPAQTVHQIEESMEQGRKVKEIGRELGLLEREVDPDYPRRELESRLKGAKAVIADGQKLLLHYKKRNDPQYEAFLQLNAYKSERLAQLEKEAEEQSKEIPQLLKELEELMN</sequence>
<gene>
    <name evidence="2" type="ORF">IDH45_27960</name>
</gene>
<name>A0A927CFQ8_9BACL</name>
<organism evidence="2 3">
    <name type="scientific">Paenibacillus oceani</name>
    <dbReference type="NCBI Taxonomy" id="2772510"/>
    <lineage>
        <taxon>Bacteria</taxon>
        <taxon>Bacillati</taxon>
        <taxon>Bacillota</taxon>
        <taxon>Bacilli</taxon>
        <taxon>Bacillales</taxon>
        <taxon>Paenibacillaceae</taxon>
        <taxon>Paenibacillus</taxon>
    </lineage>
</organism>
<evidence type="ECO:0000313" key="2">
    <source>
        <dbReference type="EMBL" id="MBD2865823.1"/>
    </source>
</evidence>
<reference evidence="2" key="1">
    <citation type="submission" date="2020-09" db="EMBL/GenBank/DDBJ databases">
        <title>A novel bacterium of genus Paenibacillus, isolated from South China Sea.</title>
        <authorList>
            <person name="Huang H."/>
            <person name="Mo K."/>
            <person name="Hu Y."/>
        </authorList>
    </citation>
    <scope>NUCLEOTIDE SEQUENCE</scope>
    <source>
        <strain evidence="2">IB182363</strain>
    </source>
</reference>
<feature type="coiled-coil region" evidence="1">
    <location>
        <begin position="155"/>
        <end position="182"/>
    </location>
</feature>
<evidence type="ECO:0000256" key="1">
    <source>
        <dbReference type="SAM" id="Coils"/>
    </source>
</evidence>
<comment type="caution">
    <text evidence="2">The sequence shown here is derived from an EMBL/GenBank/DDBJ whole genome shotgun (WGS) entry which is preliminary data.</text>
</comment>
<dbReference type="AlphaFoldDB" id="A0A927CFQ8"/>
<keyword evidence="3" id="KW-1185">Reference proteome</keyword>
<evidence type="ECO:0000313" key="3">
    <source>
        <dbReference type="Proteomes" id="UP000639396"/>
    </source>
</evidence>
<dbReference type="EMBL" id="JACXJA010000048">
    <property type="protein sequence ID" value="MBD2865823.1"/>
    <property type="molecule type" value="Genomic_DNA"/>
</dbReference>
<proteinExistence type="predicted"/>
<protein>
    <submittedName>
        <fullName evidence="2">Uncharacterized protein</fullName>
    </submittedName>
</protein>
<keyword evidence="1" id="KW-0175">Coiled coil</keyword>
<dbReference type="Proteomes" id="UP000639396">
    <property type="component" value="Unassembled WGS sequence"/>
</dbReference>
<accession>A0A927CFQ8</accession>